<dbReference type="SUPFAM" id="SSF49562">
    <property type="entry name" value="C2 domain (Calcium/lipid-binding domain, CaLB)"/>
    <property type="match status" value="1"/>
</dbReference>
<dbReference type="InterPro" id="IPR052847">
    <property type="entry name" value="Ext_Synaptotagmin/KAHRP-like"/>
</dbReference>
<sequence length="68" mass="7800">MLVVDVEKFVSPEQEPWFKVDEKDPVAYAKIEIVEAADMKPSDLNGFADPYVKGHLGGYRFRTKIQKK</sequence>
<dbReference type="PANTHER" id="PTHR47042:SF4">
    <property type="entry name" value="OS02G0313700 PROTEIN"/>
    <property type="match status" value="1"/>
</dbReference>
<dbReference type="Gene3D" id="2.60.40.150">
    <property type="entry name" value="C2 domain"/>
    <property type="match status" value="1"/>
</dbReference>
<organism evidence="2 3">
    <name type="scientific">Trifolium medium</name>
    <dbReference type="NCBI Taxonomy" id="97028"/>
    <lineage>
        <taxon>Eukaryota</taxon>
        <taxon>Viridiplantae</taxon>
        <taxon>Streptophyta</taxon>
        <taxon>Embryophyta</taxon>
        <taxon>Tracheophyta</taxon>
        <taxon>Spermatophyta</taxon>
        <taxon>Magnoliopsida</taxon>
        <taxon>eudicotyledons</taxon>
        <taxon>Gunneridae</taxon>
        <taxon>Pentapetalae</taxon>
        <taxon>rosids</taxon>
        <taxon>fabids</taxon>
        <taxon>Fabales</taxon>
        <taxon>Fabaceae</taxon>
        <taxon>Papilionoideae</taxon>
        <taxon>50 kb inversion clade</taxon>
        <taxon>NPAAA clade</taxon>
        <taxon>Hologalegina</taxon>
        <taxon>IRL clade</taxon>
        <taxon>Trifolieae</taxon>
        <taxon>Trifolium</taxon>
    </lineage>
</organism>
<dbReference type="Proteomes" id="UP000265520">
    <property type="component" value="Unassembled WGS sequence"/>
</dbReference>
<name>A0A392PPB3_9FABA</name>
<dbReference type="AlphaFoldDB" id="A0A392PPB3"/>
<protein>
    <submittedName>
        <fullName evidence="2">C2 domain-containing family protein</fullName>
    </submittedName>
</protein>
<feature type="domain" description="C2" evidence="1">
    <location>
        <begin position="30"/>
        <end position="68"/>
    </location>
</feature>
<keyword evidence="3" id="KW-1185">Reference proteome</keyword>
<comment type="caution">
    <text evidence="2">The sequence shown here is derived from an EMBL/GenBank/DDBJ whole genome shotgun (WGS) entry which is preliminary data.</text>
</comment>
<accession>A0A392PPB3</accession>
<feature type="non-terminal residue" evidence="2">
    <location>
        <position position="68"/>
    </location>
</feature>
<dbReference type="EMBL" id="LXQA010088414">
    <property type="protein sequence ID" value="MCI13487.1"/>
    <property type="molecule type" value="Genomic_DNA"/>
</dbReference>
<dbReference type="InterPro" id="IPR000008">
    <property type="entry name" value="C2_dom"/>
</dbReference>
<dbReference type="InterPro" id="IPR035892">
    <property type="entry name" value="C2_domain_sf"/>
</dbReference>
<dbReference type="PANTHER" id="PTHR47042">
    <property type="entry name" value="C2 DOMAIN-CONTAINING PROTEIN-LIKE"/>
    <property type="match status" value="1"/>
</dbReference>
<reference evidence="2 3" key="1">
    <citation type="journal article" date="2018" name="Front. Plant Sci.">
        <title>Red Clover (Trifolium pratense) and Zigzag Clover (T. medium) - A Picture of Genomic Similarities and Differences.</title>
        <authorList>
            <person name="Dluhosova J."/>
            <person name="Istvanek J."/>
            <person name="Nedelnik J."/>
            <person name="Repkova J."/>
        </authorList>
    </citation>
    <scope>NUCLEOTIDE SEQUENCE [LARGE SCALE GENOMIC DNA]</scope>
    <source>
        <strain evidence="3">cv. 10/8</strain>
        <tissue evidence="2">Leaf</tissue>
    </source>
</reference>
<proteinExistence type="predicted"/>
<evidence type="ECO:0000259" key="1">
    <source>
        <dbReference type="Pfam" id="PF00168"/>
    </source>
</evidence>
<dbReference type="Pfam" id="PF00168">
    <property type="entry name" value="C2"/>
    <property type="match status" value="1"/>
</dbReference>
<evidence type="ECO:0000313" key="2">
    <source>
        <dbReference type="EMBL" id="MCI13487.1"/>
    </source>
</evidence>
<evidence type="ECO:0000313" key="3">
    <source>
        <dbReference type="Proteomes" id="UP000265520"/>
    </source>
</evidence>